<feature type="compositionally biased region" description="Polar residues" evidence="1">
    <location>
        <begin position="1"/>
        <end position="16"/>
    </location>
</feature>
<organism evidence="3 5">
    <name type="scientific">Lupinus angustifolius</name>
    <name type="common">Narrow-leaved blue lupine</name>
    <dbReference type="NCBI Taxonomy" id="3871"/>
    <lineage>
        <taxon>Eukaryota</taxon>
        <taxon>Viridiplantae</taxon>
        <taxon>Streptophyta</taxon>
        <taxon>Embryophyta</taxon>
        <taxon>Tracheophyta</taxon>
        <taxon>Spermatophyta</taxon>
        <taxon>Magnoliopsida</taxon>
        <taxon>eudicotyledons</taxon>
        <taxon>Gunneridae</taxon>
        <taxon>Pentapetalae</taxon>
        <taxon>rosids</taxon>
        <taxon>fabids</taxon>
        <taxon>Fabales</taxon>
        <taxon>Fabaceae</taxon>
        <taxon>Papilionoideae</taxon>
        <taxon>50 kb inversion clade</taxon>
        <taxon>genistoids sensu lato</taxon>
        <taxon>core genistoids</taxon>
        <taxon>Genisteae</taxon>
        <taxon>Lupinus</taxon>
    </lineage>
</organism>
<feature type="compositionally biased region" description="Basic and acidic residues" evidence="1">
    <location>
        <begin position="231"/>
        <end position="242"/>
    </location>
</feature>
<gene>
    <name evidence="3" type="ORF">TanjilG_22082</name>
    <name evidence="4" type="ORF">TanjilG_22083</name>
</gene>
<evidence type="ECO:0000256" key="1">
    <source>
        <dbReference type="SAM" id="MobiDB-lite"/>
    </source>
</evidence>
<feature type="compositionally biased region" description="Polar residues" evidence="1">
    <location>
        <begin position="217"/>
        <end position="230"/>
    </location>
</feature>
<feature type="compositionally biased region" description="Pro residues" evidence="1">
    <location>
        <begin position="20"/>
        <end position="31"/>
    </location>
</feature>
<evidence type="ECO:0000259" key="2">
    <source>
        <dbReference type="PROSITE" id="PS00028"/>
    </source>
</evidence>
<proteinExistence type="predicted"/>
<feature type="domain" description="C2H2-type" evidence="2">
    <location>
        <begin position="145"/>
        <end position="165"/>
    </location>
</feature>
<dbReference type="Gramene" id="OIV94885">
    <property type="protein sequence ID" value="OIV94885"/>
    <property type="gene ID" value="TanjilG_22082"/>
</dbReference>
<sequence>MQNPKHPSGDSSTNDGKSPPSSPQNPPPPPSADDTNLVDLSLTIQNTNNNSGGRDGKEPKIMKTALEVLAELASDESPNDDGGGDGGMGQSGGIGASMAVAVGGAGGSMVVVQGSVGAGRDQGRASGKRRKVSDVKDPPSGKPTCPLCHKEFQSWKGAFGHMRKHPERQYRGFHKPPSFSTPLSLPAGAGEGSRTGEDRAAATTQPPSGGVLFDLNQPVTDVSESSNAADQRNEEALVSRPVAEEKNLRFDLNALPSDEDDNEDN</sequence>
<reference evidence="3 5" key="1">
    <citation type="journal article" date="2017" name="Plant Biotechnol. J.">
        <title>A comprehensive draft genome sequence for lupin (Lupinus angustifolius), an emerging health food: insights into plant-microbe interactions and legume evolution.</title>
        <authorList>
            <person name="Hane J.K."/>
            <person name="Ming Y."/>
            <person name="Kamphuis L.G."/>
            <person name="Nelson M.N."/>
            <person name="Garg G."/>
            <person name="Atkins C.A."/>
            <person name="Bayer P.E."/>
            <person name="Bravo A."/>
            <person name="Bringans S."/>
            <person name="Cannon S."/>
            <person name="Edwards D."/>
            <person name="Foley R."/>
            <person name="Gao L.L."/>
            <person name="Harrison M.J."/>
            <person name="Huang W."/>
            <person name="Hurgobin B."/>
            <person name="Li S."/>
            <person name="Liu C.W."/>
            <person name="McGrath A."/>
            <person name="Morahan G."/>
            <person name="Murray J."/>
            <person name="Weller J."/>
            <person name="Jian J."/>
            <person name="Singh K.B."/>
        </authorList>
    </citation>
    <scope>NUCLEOTIDE SEQUENCE [LARGE SCALE GENOMIC DNA]</scope>
    <source>
        <strain evidence="5">cv. Tanjil</strain>
        <tissue evidence="3">Whole plant</tissue>
    </source>
</reference>
<protein>
    <recommendedName>
        <fullName evidence="2">C2H2-type domain-containing protein</fullName>
    </recommendedName>
</protein>
<dbReference type="Gramene" id="OIV94886">
    <property type="protein sequence ID" value="OIV94886"/>
    <property type="gene ID" value="TanjilG_22083"/>
</dbReference>
<dbReference type="EMBL" id="CM007377">
    <property type="protein sequence ID" value="OIV94885.1"/>
    <property type="molecule type" value="Genomic_DNA"/>
</dbReference>
<feature type="region of interest" description="Disordered" evidence="1">
    <location>
        <begin position="166"/>
        <end position="242"/>
    </location>
</feature>
<dbReference type="STRING" id="3871.A0A394B7E6"/>
<feature type="region of interest" description="Disordered" evidence="1">
    <location>
        <begin position="115"/>
        <end position="148"/>
    </location>
</feature>
<feature type="compositionally biased region" description="Polar residues" evidence="1">
    <location>
        <begin position="42"/>
        <end position="52"/>
    </location>
</feature>
<evidence type="ECO:0000313" key="3">
    <source>
        <dbReference type="EMBL" id="OIV94885.1"/>
    </source>
</evidence>
<feature type="compositionally biased region" description="Acidic residues" evidence="1">
    <location>
        <begin position="73"/>
        <end position="83"/>
    </location>
</feature>
<evidence type="ECO:0000313" key="5">
    <source>
        <dbReference type="Proteomes" id="UP000188354"/>
    </source>
</evidence>
<dbReference type="PANTHER" id="PTHR47591">
    <property type="entry name" value="ZINC FINGER PROTEIN ZAT2-RELATED"/>
    <property type="match status" value="1"/>
</dbReference>
<evidence type="ECO:0000313" key="4">
    <source>
        <dbReference type="EMBL" id="OIV94886.1"/>
    </source>
</evidence>
<dbReference type="InterPro" id="IPR013087">
    <property type="entry name" value="Znf_C2H2_type"/>
</dbReference>
<dbReference type="PANTHER" id="PTHR47591:SF13">
    <property type="entry name" value="OS02G0293900 PROTEIN"/>
    <property type="match status" value="1"/>
</dbReference>
<name>A0A394B7E6_LUPAN</name>
<accession>A0A394B7E6</accession>
<dbReference type="AlphaFoldDB" id="A0A394B7E6"/>
<feature type="compositionally biased region" description="Gly residues" evidence="1">
    <location>
        <begin position="84"/>
        <end position="95"/>
    </location>
</feature>
<dbReference type="PROSITE" id="PS00028">
    <property type="entry name" value="ZINC_FINGER_C2H2_1"/>
    <property type="match status" value="1"/>
</dbReference>
<keyword evidence="5" id="KW-1185">Reference proteome</keyword>
<dbReference type="EMBL" id="CM007377">
    <property type="protein sequence ID" value="OIV94886.1"/>
    <property type="molecule type" value="Genomic_DNA"/>
</dbReference>
<feature type="region of interest" description="Disordered" evidence="1">
    <location>
        <begin position="1"/>
        <end position="98"/>
    </location>
</feature>
<dbReference type="Proteomes" id="UP000188354">
    <property type="component" value="Chromosome LG17"/>
</dbReference>